<dbReference type="EMBL" id="CP002382">
    <property type="protein sequence ID" value="AEP09628.1"/>
    <property type="molecule type" value="Genomic_DNA"/>
</dbReference>
<feature type="transmembrane region" description="Helical" evidence="1">
    <location>
        <begin position="15"/>
        <end position="32"/>
    </location>
</feature>
<dbReference type="Pfam" id="PF04977">
    <property type="entry name" value="DivIC"/>
    <property type="match status" value="1"/>
</dbReference>
<dbReference type="RefSeq" id="WP_014102851.1">
    <property type="nucleotide sequence ID" value="NC_016026.1"/>
</dbReference>
<keyword evidence="1" id="KW-0472">Membrane</keyword>
<keyword evidence="3" id="KW-1185">Reference proteome</keyword>
<keyword evidence="1" id="KW-1133">Transmembrane helix</keyword>
<evidence type="ECO:0000313" key="2">
    <source>
        <dbReference type="EMBL" id="AEP09628.1"/>
    </source>
</evidence>
<dbReference type="KEGG" id="mai:MICA_1306"/>
<dbReference type="Proteomes" id="UP000009286">
    <property type="component" value="Chromosome"/>
</dbReference>
<dbReference type="eggNOG" id="COG2919">
    <property type="taxonomic scope" value="Bacteria"/>
</dbReference>
<organism evidence="2 3">
    <name type="scientific">Micavibrio aeruginosavorus (strain ARL-13)</name>
    <dbReference type="NCBI Taxonomy" id="856793"/>
    <lineage>
        <taxon>Bacteria</taxon>
        <taxon>Pseudomonadati</taxon>
        <taxon>Bdellovibrionota</taxon>
        <taxon>Bdellovibrionia</taxon>
        <taxon>Bdellovibrionales</taxon>
        <taxon>Pseudobdellovibrionaceae</taxon>
        <taxon>Micavibrio</taxon>
    </lineage>
</organism>
<keyword evidence="1" id="KW-0812">Transmembrane</keyword>
<accession>G2KSM8</accession>
<evidence type="ECO:0000256" key="1">
    <source>
        <dbReference type="SAM" id="Phobius"/>
    </source>
</evidence>
<proteinExistence type="predicted"/>
<dbReference type="STRING" id="856793.MICA_1306"/>
<gene>
    <name evidence="2" type="ordered locus">MICA_1306</name>
</gene>
<evidence type="ECO:0000313" key="3">
    <source>
        <dbReference type="Proteomes" id="UP000009286"/>
    </source>
</evidence>
<sequence>MRASLSQRKTKQRNVLGIIGICLTLYFSYHLVQGERSIIRLMTLEQSITKTTMKVEKTTVQRVELEARVTRLRPGSLDPDLLEERARAVLGFGYADEQAVVLSQ</sequence>
<protein>
    <submittedName>
        <fullName evidence="2">Septum formation initiator family protein</fullName>
    </submittedName>
</protein>
<dbReference type="AlphaFoldDB" id="G2KSM8"/>
<reference evidence="2 3" key="1">
    <citation type="journal article" date="2011" name="BMC Genomics">
        <title>Genomic insights into an obligate epibiotic bacterial predator: Micavibrio aeruginosavorus ARL-13.</title>
        <authorList>
            <person name="Wang Z."/>
            <person name="Kadouri D."/>
            <person name="Wu M."/>
        </authorList>
    </citation>
    <scope>NUCLEOTIDE SEQUENCE [LARGE SCALE GENOMIC DNA]</scope>
    <source>
        <strain evidence="2 3">ARL-13</strain>
    </source>
</reference>
<dbReference type="InterPro" id="IPR007060">
    <property type="entry name" value="FtsL/DivIC"/>
</dbReference>
<name>G2KSM8_MICAA</name>
<dbReference type="HOGENOM" id="CLU_159931_2_2_5"/>